<dbReference type="EMBL" id="JH725214">
    <property type="protein sequence ID" value="EJP61311.1"/>
    <property type="molecule type" value="Genomic_DNA"/>
</dbReference>
<feature type="region of interest" description="Disordered" evidence="1">
    <location>
        <begin position="38"/>
        <end position="72"/>
    </location>
</feature>
<dbReference type="Proteomes" id="UP000002762">
    <property type="component" value="Unassembled WGS sequence"/>
</dbReference>
<name>J5JBJ9_BEAB2</name>
<dbReference type="InParanoid" id="J5JBJ9"/>
<protein>
    <submittedName>
        <fullName evidence="2">Uncharacterized protein</fullName>
    </submittedName>
</protein>
<feature type="compositionally biased region" description="Polar residues" evidence="1">
    <location>
        <begin position="39"/>
        <end position="69"/>
    </location>
</feature>
<gene>
    <name evidence="2" type="ORF">BBA_09748</name>
</gene>
<sequence length="292" mass="32573">MKLLQTAGPPSISVLCIGGVLEEAIKDLANLLAEHGNRSRVSPANASPDISQESDQAAGPQESSPSNPLFPQELNDDILEEVPWTDPTFTSIDGILMESRSSSGLRLCRFRTFQGAVALQPCISLQRELNLFDALEECEANGHRIYKDARLWACAVQGLSGLPMPCRWLAATIFNFASDMLRPDNTQDFMWTMRAWLLHWYDFATELFRKLEIGLSVPEIDWFQPPTWNGITFLLGEEESHEDSRSSDGTVVHHILSPEATDFIHGSILHPITQSPFLTRDGIHVTTETARI</sequence>
<dbReference type="AlphaFoldDB" id="J5JBJ9"/>
<keyword evidence="3" id="KW-1185">Reference proteome</keyword>
<dbReference type="OrthoDB" id="4864073at2759"/>
<dbReference type="HOGENOM" id="CLU_953123_0_0_1"/>
<dbReference type="RefSeq" id="XP_008603067.1">
    <property type="nucleotide sequence ID" value="XM_008604845.1"/>
</dbReference>
<dbReference type="GeneID" id="19892760"/>
<evidence type="ECO:0000313" key="2">
    <source>
        <dbReference type="EMBL" id="EJP61311.1"/>
    </source>
</evidence>
<proteinExistence type="predicted"/>
<organism evidence="2 3">
    <name type="scientific">Beauveria bassiana (strain ARSEF 2860)</name>
    <name type="common">White muscardine disease fungus</name>
    <name type="synonym">Tritirachium shiotae</name>
    <dbReference type="NCBI Taxonomy" id="655819"/>
    <lineage>
        <taxon>Eukaryota</taxon>
        <taxon>Fungi</taxon>
        <taxon>Dikarya</taxon>
        <taxon>Ascomycota</taxon>
        <taxon>Pezizomycotina</taxon>
        <taxon>Sordariomycetes</taxon>
        <taxon>Hypocreomycetidae</taxon>
        <taxon>Hypocreales</taxon>
        <taxon>Cordycipitaceae</taxon>
        <taxon>Beauveria</taxon>
    </lineage>
</organism>
<reference evidence="2 3" key="1">
    <citation type="journal article" date="2012" name="Sci. Rep.">
        <title>Genomic perspectives on the evolution of fungal entomopathogenicity in Beauveria bassiana.</title>
        <authorList>
            <person name="Xiao G."/>
            <person name="Ying S.H."/>
            <person name="Zheng P."/>
            <person name="Wang Z.L."/>
            <person name="Zhang S."/>
            <person name="Xie X.Q."/>
            <person name="Shang Y."/>
            <person name="St Leger R.J."/>
            <person name="Zhao G.P."/>
            <person name="Wang C."/>
            <person name="Feng M.G."/>
        </authorList>
    </citation>
    <scope>NUCLEOTIDE SEQUENCE [LARGE SCALE GENOMIC DNA]</scope>
    <source>
        <strain evidence="2 3">ARSEF 2860</strain>
    </source>
</reference>
<accession>J5JBJ9</accession>
<evidence type="ECO:0000256" key="1">
    <source>
        <dbReference type="SAM" id="MobiDB-lite"/>
    </source>
</evidence>
<evidence type="ECO:0000313" key="3">
    <source>
        <dbReference type="Proteomes" id="UP000002762"/>
    </source>
</evidence>